<dbReference type="OrthoDB" id="1938537at2759"/>
<dbReference type="InterPro" id="IPR043325">
    <property type="entry name" value="LTSS"/>
</dbReference>
<sequence length="190" mass="21168">MIMGSYCYMTTSLMILLMMVTFVNSDVAKDRDECASQLVGLATCLPYVSGTGKAPTLECCSGLKEVLGKSRKCLCVLVKDRNDPELDLKINATLALGLPAVCKLPSNASECPGMYVCVICSICINNMHMYSSIHRHMNNIVKVIDKRIFLKYIGVKWYTYALRCLGGCSSFVSFYLKTNNFFLVFILLFT</sequence>
<organism evidence="10 11">
    <name type="scientific">Aquilegia coerulea</name>
    <name type="common">Rocky mountain columbine</name>
    <dbReference type="NCBI Taxonomy" id="218851"/>
    <lineage>
        <taxon>Eukaryota</taxon>
        <taxon>Viridiplantae</taxon>
        <taxon>Streptophyta</taxon>
        <taxon>Embryophyta</taxon>
        <taxon>Tracheophyta</taxon>
        <taxon>Spermatophyta</taxon>
        <taxon>Magnoliopsida</taxon>
        <taxon>Ranunculales</taxon>
        <taxon>Ranunculaceae</taxon>
        <taxon>Thalictroideae</taxon>
        <taxon>Aquilegia</taxon>
    </lineage>
</organism>
<keyword evidence="5" id="KW-1015">Disulfide bond</keyword>
<dbReference type="GO" id="GO:0098552">
    <property type="term" value="C:side of membrane"/>
    <property type="evidence" value="ECO:0007669"/>
    <property type="project" value="UniProtKB-KW"/>
</dbReference>
<comment type="similarity">
    <text evidence="2">Belongs to the plant LTP family.</text>
</comment>
<keyword evidence="11" id="KW-1185">Reference proteome</keyword>
<evidence type="ECO:0000256" key="6">
    <source>
        <dbReference type="ARBA" id="ARBA00023180"/>
    </source>
</evidence>
<dbReference type="PANTHER" id="PTHR33044">
    <property type="entry name" value="BIFUNCTIONAL INHIBITOR/LIPID-TRANSFER PROTEIN/SEED STORAGE 2S ALBUMIN SUPERFAMILY PROTEIN-RELATED"/>
    <property type="match status" value="1"/>
</dbReference>
<keyword evidence="3" id="KW-0336">GPI-anchor</keyword>
<evidence type="ECO:0000256" key="7">
    <source>
        <dbReference type="ARBA" id="ARBA00023288"/>
    </source>
</evidence>
<dbReference type="CDD" id="cd00010">
    <property type="entry name" value="AAI_LTSS"/>
    <property type="match status" value="1"/>
</dbReference>
<accession>A0A2G5DZF3</accession>
<dbReference type="InterPro" id="IPR036312">
    <property type="entry name" value="Bifun_inhib/LTP/seed_sf"/>
</dbReference>
<evidence type="ECO:0000256" key="4">
    <source>
        <dbReference type="ARBA" id="ARBA00022729"/>
    </source>
</evidence>
<dbReference type="Pfam" id="PF14368">
    <property type="entry name" value="LTP_2"/>
    <property type="match status" value="1"/>
</dbReference>
<dbReference type="FunFam" id="1.10.110.10:FF:000001">
    <property type="entry name" value="Bifunctional inhibitor/lipid-transfer protein/seed storage 2S albumin superfamily protein"/>
    <property type="match status" value="1"/>
</dbReference>
<dbReference type="InterPro" id="IPR016140">
    <property type="entry name" value="Bifunc_inhib/LTP/seed_store"/>
</dbReference>
<name>A0A2G5DZF3_AQUCA</name>
<dbReference type="EMBL" id="KZ305031">
    <property type="protein sequence ID" value="PIA48657.1"/>
    <property type="molecule type" value="Genomic_DNA"/>
</dbReference>
<keyword evidence="6" id="KW-0325">Glycoprotein</keyword>
<dbReference type="GO" id="GO:0005886">
    <property type="term" value="C:plasma membrane"/>
    <property type="evidence" value="ECO:0007669"/>
    <property type="project" value="UniProtKB-SubCell"/>
</dbReference>
<evidence type="ECO:0000256" key="8">
    <source>
        <dbReference type="SAM" id="SignalP"/>
    </source>
</evidence>
<evidence type="ECO:0000259" key="9">
    <source>
        <dbReference type="SMART" id="SM00499"/>
    </source>
</evidence>
<keyword evidence="4 8" id="KW-0732">Signal</keyword>
<evidence type="ECO:0000256" key="1">
    <source>
        <dbReference type="ARBA" id="ARBA00004609"/>
    </source>
</evidence>
<protein>
    <recommendedName>
        <fullName evidence="9">Bifunctional inhibitor/plant lipid transfer protein/seed storage helical domain-containing protein</fullName>
    </recommendedName>
</protein>
<feature type="chain" id="PRO_5013868760" description="Bifunctional inhibitor/plant lipid transfer protein/seed storage helical domain-containing protein" evidence="8">
    <location>
        <begin position="26"/>
        <end position="190"/>
    </location>
</feature>
<evidence type="ECO:0000313" key="10">
    <source>
        <dbReference type="EMBL" id="PIA48657.1"/>
    </source>
</evidence>
<dbReference type="SMART" id="SM00499">
    <property type="entry name" value="AAI"/>
    <property type="match status" value="1"/>
</dbReference>
<dbReference type="PRINTS" id="PR00382">
    <property type="entry name" value="LIPIDTRNSFER"/>
</dbReference>
<dbReference type="InterPro" id="IPR000528">
    <property type="entry name" value="Plant_nsLTP"/>
</dbReference>
<dbReference type="Proteomes" id="UP000230069">
    <property type="component" value="Unassembled WGS sequence"/>
</dbReference>
<reference evidence="10 11" key="1">
    <citation type="submission" date="2017-09" db="EMBL/GenBank/DDBJ databases">
        <title>WGS assembly of Aquilegia coerulea Goldsmith.</title>
        <authorList>
            <person name="Hodges S."/>
            <person name="Kramer E."/>
            <person name="Nordborg M."/>
            <person name="Tomkins J."/>
            <person name="Borevitz J."/>
            <person name="Derieg N."/>
            <person name="Yan J."/>
            <person name="Mihaltcheva S."/>
            <person name="Hayes R.D."/>
            <person name="Rokhsar D."/>
        </authorList>
    </citation>
    <scope>NUCLEOTIDE SEQUENCE [LARGE SCALE GENOMIC DNA]</scope>
    <source>
        <strain evidence="11">cv. Goldsmith</strain>
    </source>
</reference>
<feature type="signal peptide" evidence="8">
    <location>
        <begin position="1"/>
        <end position="25"/>
    </location>
</feature>
<evidence type="ECO:0000256" key="2">
    <source>
        <dbReference type="ARBA" id="ARBA00009748"/>
    </source>
</evidence>
<gene>
    <name evidence="10" type="ORF">AQUCO_01400913v1</name>
</gene>
<evidence type="ECO:0000313" key="11">
    <source>
        <dbReference type="Proteomes" id="UP000230069"/>
    </source>
</evidence>
<dbReference type="SUPFAM" id="SSF47699">
    <property type="entry name" value="Bifunctional inhibitor/lipid-transfer protein/seed storage 2S albumin"/>
    <property type="match status" value="1"/>
</dbReference>
<proteinExistence type="inferred from homology"/>
<dbReference type="STRING" id="218851.A0A2G5DZF3"/>
<keyword evidence="7" id="KW-0449">Lipoprotein</keyword>
<evidence type="ECO:0000256" key="3">
    <source>
        <dbReference type="ARBA" id="ARBA00022622"/>
    </source>
</evidence>
<keyword evidence="3" id="KW-0472">Membrane</keyword>
<feature type="domain" description="Bifunctional inhibitor/plant lipid transfer protein/seed storage helical" evidence="9">
    <location>
        <begin position="34"/>
        <end position="111"/>
    </location>
</feature>
<dbReference type="AlphaFoldDB" id="A0A2G5DZF3"/>
<comment type="subcellular location">
    <subcellularLocation>
        <location evidence="1">Cell membrane</location>
        <topology evidence="1">Lipid-anchor</topology>
        <topology evidence="1">GPI-anchor</topology>
    </subcellularLocation>
</comment>
<dbReference type="GO" id="GO:0008289">
    <property type="term" value="F:lipid binding"/>
    <property type="evidence" value="ECO:0007669"/>
    <property type="project" value="InterPro"/>
</dbReference>
<evidence type="ECO:0000256" key="5">
    <source>
        <dbReference type="ARBA" id="ARBA00023157"/>
    </source>
</evidence>
<dbReference type="Gene3D" id="1.10.110.10">
    <property type="entry name" value="Plant lipid-transfer and hydrophobic proteins"/>
    <property type="match status" value="1"/>
</dbReference>
<dbReference type="GO" id="GO:0006869">
    <property type="term" value="P:lipid transport"/>
    <property type="evidence" value="ECO:0007669"/>
    <property type="project" value="InterPro"/>
</dbReference>
<dbReference type="InParanoid" id="A0A2G5DZF3"/>